<reference evidence="3 4" key="1">
    <citation type="submission" date="2018-05" db="EMBL/GenBank/DDBJ databases">
        <title>Genomic Encyclopedia of Type Strains, Phase IV (KMG-IV): sequencing the most valuable type-strain genomes for metagenomic binning, comparative biology and taxonomic classification.</title>
        <authorList>
            <person name="Goeker M."/>
        </authorList>
    </citation>
    <scope>NUCLEOTIDE SEQUENCE [LARGE SCALE GENOMIC DNA]</scope>
    <source>
        <strain evidence="3 4">DSM 6986</strain>
    </source>
</reference>
<keyword evidence="4" id="KW-1185">Reference proteome</keyword>
<accession>A0A316C0M9</accession>
<organism evidence="3 4">
    <name type="scientific">Pseudaminobacter salicylatoxidans</name>
    <dbReference type="NCBI Taxonomy" id="93369"/>
    <lineage>
        <taxon>Bacteria</taxon>
        <taxon>Pseudomonadati</taxon>
        <taxon>Pseudomonadota</taxon>
        <taxon>Alphaproteobacteria</taxon>
        <taxon>Hyphomicrobiales</taxon>
        <taxon>Phyllobacteriaceae</taxon>
        <taxon>Pseudaminobacter</taxon>
    </lineage>
</organism>
<proteinExistence type="predicted"/>
<dbReference type="Proteomes" id="UP000245396">
    <property type="component" value="Unassembled WGS sequence"/>
</dbReference>
<feature type="region of interest" description="Disordered" evidence="2">
    <location>
        <begin position="206"/>
        <end position="308"/>
    </location>
</feature>
<sequence>MNKHIESPDIASIVETNPSALLIDDDLYARFLGQLTAEIKAFEPDLSTAASRKEIASRAYAVTKKKTAIDAAGKKLNEDASAQINAVNAKRRQVREDMEALADEARKPLTNWEKQEEARVEYCKSILKAIEDCGNGFIGGEPQPFLILLRELEEKIVINSELGEFEDQARVAHRIALDKVKAAYEAHQRSEADRIELEKLRAEKAERDRLESERMEKDRLAAEAAKHERLEQERREREKAEQKSREEAAAERAREEERRKAQDAIDRAEAEARAVREKAEREERERLEALERSRREDQERAADREHRGKIMGEAKAALMAQGAGEPMAKKIVLAIIAGEIPHVTMKF</sequence>
<dbReference type="OrthoDB" id="7032309at2"/>
<comment type="caution">
    <text evidence="3">The sequence shown here is derived from an EMBL/GenBank/DDBJ whole genome shotgun (WGS) entry which is preliminary data.</text>
</comment>
<evidence type="ECO:0000313" key="3">
    <source>
        <dbReference type="EMBL" id="PWJ81552.1"/>
    </source>
</evidence>
<name>A0A316C0M9_PSESE</name>
<dbReference type="RefSeq" id="WP_146201489.1">
    <property type="nucleotide sequence ID" value="NZ_QGGG01000010.1"/>
</dbReference>
<gene>
    <name evidence="3" type="ORF">C7441_11084</name>
</gene>
<feature type="coiled-coil region" evidence="1">
    <location>
        <begin position="77"/>
        <end position="104"/>
    </location>
</feature>
<evidence type="ECO:0000313" key="4">
    <source>
        <dbReference type="Proteomes" id="UP000245396"/>
    </source>
</evidence>
<dbReference type="EMBL" id="QGGG01000010">
    <property type="protein sequence ID" value="PWJ81552.1"/>
    <property type="molecule type" value="Genomic_DNA"/>
</dbReference>
<keyword evidence="1" id="KW-0175">Coiled coil</keyword>
<evidence type="ECO:0000256" key="1">
    <source>
        <dbReference type="SAM" id="Coils"/>
    </source>
</evidence>
<protein>
    <submittedName>
        <fullName evidence="3">Uncharacterized protein</fullName>
    </submittedName>
</protein>
<dbReference type="AlphaFoldDB" id="A0A316C0M9"/>
<evidence type="ECO:0000256" key="2">
    <source>
        <dbReference type="SAM" id="MobiDB-lite"/>
    </source>
</evidence>